<dbReference type="InterPro" id="IPR007169">
    <property type="entry name" value="RemA-like"/>
</dbReference>
<proteinExistence type="predicted"/>
<dbReference type="Proteomes" id="UP000077339">
    <property type="component" value="Unassembled WGS sequence"/>
</dbReference>
<dbReference type="PATRIC" id="fig|1453497.3.peg.511"/>
<protein>
    <recommendedName>
        <fullName evidence="3">Regulatory protein</fullName>
    </recommendedName>
</protein>
<keyword evidence="2" id="KW-1185">Reference proteome</keyword>
<evidence type="ECO:0008006" key="3">
    <source>
        <dbReference type="Google" id="ProtNLM"/>
    </source>
</evidence>
<dbReference type="AlphaFoldDB" id="A0A182C7Q6"/>
<evidence type="ECO:0000313" key="2">
    <source>
        <dbReference type="Proteomes" id="UP000077339"/>
    </source>
</evidence>
<dbReference type="Pfam" id="PF04025">
    <property type="entry name" value="RemA-like"/>
    <property type="match status" value="1"/>
</dbReference>
<reference evidence="1 2" key="1">
    <citation type="submission" date="2014-02" db="EMBL/GenBank/DDBJ databases">
        <title>Kosmotoga genome sequencing.</title>
        <authorList>
            <person name="Pollo S.M."/>
            <person name="Charchuk R."/>
            <person name="Nesbo C.L."/>
        </authorList>
    </citation>
    <scope>NUCLEOTIDE SEQUENCE [LARGE SCALE GENOMIC DNA]</scope>
    <source>
        <strain evidence="1 2">S304</strain>
    </source>
</reference>
<dbReference type="PANTHER" id="PTHR38449">
    <property type="entry name" value="REGULATORY PROTEIN TM_1690-RELATED"/>
    <property type="match status" value="1"/>
</dbReference>
<dbReference type="STRING" id="1453497.AT15_02570"/>
<name>A0A182C7Q6_9BACT</name>
<organism evidence="1 2">
    <name type="scientific">Kosmotoga arenicorallina S304</name>
    <dbReference type="NCBI Taxonomy" id="1453497"/>
    <lineage>
        <taxon>Bacteria</taxon>
        <taxon>Thermotogati</taxon>
        <taxon>Thermotogota</taxon>
        <taxon>Thermotogae</taxon>
        <taxon>Kosmotogales</taxon>
        <taxon>Kosmotogaceae</taxon>
        <taxon>Kosmotoga</taxon>
    </lineage>
</organism>
<accession>A0A182C7Q6</accession>
<evidence type="ECO:0000313" key="1">
    <source>
        <dbReference type="EMBL" id="OAA31728.1"/>
    </source>
</evidence>
<comment type="caution">
    <text evidence="1">The sequence shown here is derived from an EMBL/GenBank/DDBJ whole genome shotgun (WGS) entry which is preliminary data.</text>
</comment>
<dbReference type="EMBL" id="JFHK01000002">
    <property type="protein sequence ID" value="OAA31728.1"/>
    <property type="molecule type" value="Genomic_DNA"/>
</dbReference>
<gene>
    <name evidence="1" type="ORF">AT15_02570</name>
</gene>
<sequence length="82" mass="9067">MASIVNIGFDSYVVVDRVMAVLPAHSSAVKRLKQLGVESGKTVNLTFGKRTKSIIMIDSGHILFSFLPVEKLVEKLFSDQEE</sequence>
<dbReference type="PANTHER" id="PTHR38449:SF1">
    <property type="entry name" value="REGULATORY PROTEIN SSL2874-RELATED"/>
    <property type="match status" value="1"/>
</dbReference>
<dbReference type="RefSeq" id="WP_153019669.1">
    <property type="nucleotide sequence ID" value="NZ_JFHK01000002.1"/>
</dbReference>
<dbReference type="OrthoDB" id="49120at2"/>